<dbReference type="EMBL" id="JAAGYR010000002">
    <property type="protein sequence ID" value="NEN75071.1"/>
    <property type="molecule type" value="Genomic_DNA"/>
</dbReference>
<organism evidence="1 2">
    <name type="scientific">Pelistega ratti</name>
    <dbReference type="NCBI Taxonomy" id="2652177"/>
    <lineage>
        <taxon>Bacteria</taxon>
        <taxon>Pseudomonadati</taxon>
        <taxon>Pseudomonadota</taxon>
        <taxon>Betaproteobacteria</taxon>
        <taxon>Burkholderiales</taxon>
        <taxon>Alcaligenaceae</taxon>
        <taxon>Pelistega</taxon>
    </lineage>
</organism>
<proteinExistence type="predicted"/>
<gene>
    <name evidence="1" type="ORF">F9B74_01855</name>
</gene>
<dbReference type="Proteomes" id="UP000477651">
    <property type="component" value="Unassembled WGS sequence"/>
</dbReference>
<sequence>MRLLNHVLMAIVGLMVLWSLIGISAKQIGEQTQYSIFIKNQPSVQVWFGDDYQG</sequence>
<protein>
    <submittedName>
        <fullName evidence="1">Uncharacterized protein</fullName>
    </submittedName>
</protein>
<dbReference type="RefSeq" id="WP_159991930.1">
    <property type="nucleotide sequence ID" value="NZ_CP047165.1"/>
</dbReference>
<accession>A0A6L9Y3V3</accession>
<name>A0A6L9Y3V3_9BURK</name>
<evidence type="ECO:0000313" key="2">
    <source>
        <dbReference type="Proteomes" id="UP000477651"/>
    </source>
</evidence>
<comment type="caution">
    <text evidence="1">The sequence shown here is derived from an EMBL/GenBank/DDBJ whole genome shotgun (WGS) entry which is preliminary data.</text>
</comment>
<keyword evidence="2" id="KW-1185">Reference proteome</keyword>
<dbReference type="AlphaFoldDB" id="A0A6L9Y3V3"/>
<reference evidence="1 2" key="1">
    <citation type="submission" date="2020-02" db="EMBL/GenBank/DDBJ databases">
        <title>Pelistega sp. NLN82 were isolated from wild rodents of the Hainan Island.</title>
        <authorList>
            <person name="Niu N."/>
            <person name="Zhou J."/>
        </authorList>
    </citation>
    <scope>NUCLEOTIDE SEQUENCE [LARGE SCALE GENOMIC DNA]</scope>
    <source>
        <strain evidence="1 2">NLN82</strain>
    </source>
</reference>
<evidence type="ECO:0000313" key="1">
    <source>
        <dbReference type="EMBL" id="NEN75071.1"/>
    </source>
</evidence>